<dbReference type="InterPro" id="IPR011008">
    <property type="entry name" value="Dimeric_a/b-barrel"/>
</dbReference>
<proteinExistence type="inferred from homology"/>
<gene>
    <name evidence="2" type="ORF">FA10DRAFT_268765</name>
</gene>
<dbReference type="EMBL" id="KZ819638">
    <property type="protein sequence ID" value="PWN88586.1"/>
    <property type="molecule type" value="Genomic_DNA"/>
</dbReference>
<protein>
    <recommendedName>
        <fullName evidence="4">EthD domain-containing protein</fullName>
    </recommendedName>
</protein>
<dbReference type="NCBIfam" id="TIGR02118">
    <property type="entry name" value="EthD family reductase"/>
    <property type="match status" value="1"/>
</dbReference>
<dbReference type="PANTHER" id="PTHR40260:SF2">
    <property type="entry name" value="BLR8190 PROTEIN"/>
    <property type="match status" value="1"/>
</dbReference>
<dbReference type="STRING" id="215250.A0A316YHN8"/>
<dbReference type="InterPro" id="IPR009799">
    <property type="entry name" value="EthD_dom"/>
</dbReference>
<evidence type="ECO:0000313" key="3">
    <source>
        <dbReference type="Proteomes" id="UP000245768"/>
    </source>
</evidence>
<dbReference type="PANTHER" id="PTHR40260">
    <property type="entry name" value="BLR8190 PROTEIN"/>
    <property type="match status" value="1"/>
</dbReference>
<dbReference type="GO" id="GO:0016491">
    <property type="term" value="F:oxidoreductase activity"/>
    <property type="evidence" value="ECO:0007669"/>
    <property type="project" value="InterPro"/>
</dbReference>
<dbReference type="OrthoDB" id="4892971at2759"/>
<dbReference type="Proteomes" id="UP000245768">
    <property type="component" value="Unassembled WGS sequence"/>
</dbReference>
<keyword evidence="3" id="KW-1185">Reference proteome</keyword>
<dbReference type="AlphaFoldDB" id="A0A316YHN8"/>
<organism evidence="2 3">
    <name type="scientific">Acaromyces ingoldii</name>
    <dbReference type="NCBI Taxonomy" id="215250"/>
    <lineage>
        <taxon>Eukaryota</taxon>
        <taxon>Fungi</taxon>
        <taxon>Dikarya</taxon>
        <taxon>Basidiomycota</taxon>
        <taxon>Ustilaginomycotina</taxon>
        <taxon>Exobasidiomycetes</taxon>
        <taxon>Exobasidiales</taxon>
        <taxon>Cryptobasidiaceae</taxon>
        <taxon>Acaromyces</taxon>
    </lineage>
</organism>
<name>A0A316YHN8_9BASI</name>
<reference evidence="2 3" key="1">
    <citation type="journal article" date="2018" name="Mol. Biol. Evol.">
        <title>Broad Genomic Sampling Reveals a Smut Pathogenic Ancestry of the Fungal Clade Ustilaginomycotina.</title>
        <authorList>
            <person name="Kijpornyongpan T."/>
            <person name="Mondo S.J."/>
            <person name="Barry K."/>
            <person name="Sandor L."/>
            <person name="Lee J."/>
            <person name="Lipzen A."/>
            <person name="Pangilinan J."/>
            <person name="LaButti K."/>
            <person name="Hainaut M."/>
            <person name="Henrissat B."/>
            <person name="Grigoriev I.V."/>
            <person name="Spatafora J.W."/>
            <person name="Aime M.C."/>
        </authorList>
    </citation>
    <scope>NUCLEOTIDE SEQUENCE [LARGE SCALE GENOMIC DNA]</scope>
    <source>
        <strain evidence="2 3">MCA 4198</strain>
    </source>
</reference>
<evidence type="ECO:0008006" key="4">
    <source>
        <dbReference type="Google" id="ProtNLM"/>
    </source>
</evidence>
<dbReference type="Gene3D" id="3.30.70.100">
    <property type="match status" value="1"/>
</dbReference>
<evidence type="ECO:0000313" key="2">
    <source>
        <dbReference type="EMBL" id="PWN88586.1"/>
    </source>
</evidence>
<dbReference type="InParanoid" id="A0A316YHN8"/>
<dbReference type="SUPFAM" id="SSF54909">
    <property type="entry name" value="Dimeric alpha+beta barrel"/>
    <property type="match status" value="1"/>
</dbReference>
<evidence type="ECO:0000256" key="1">
    <source>
        <dbReference type="ARBA" id="ARBA00005986"/>
    </source>
</evidence>
<sequence>MTYITNVVYDNDANAAFDMEYYIKTHMPLVQKHWGPRGLESWRVFDYSKDSSSPYKVHALLMWKDQASADDSISNHGAEVFGDVPKFTKLTPNKFAGHLVSSSSSSN</sequence>
<accession>A0A316YHN8</accession>
<dbReference type="GeneID" id="37044381"/>
<dbReference type="RefSeq" id="XP_025375784.1">
    <property type="nucleotide sequence ID" value="XM_025522465.1"/>
</dbReference>
<comment type="similarity">
    <text evidence="1">Belongs to the tpcK family.</text>
</comment>